<feature type="region of interest" description="Disordered" evidence="1">
    <location>
        <begin position="213"/>
        <end position="254"/>
    </location>
</feature>
<evidence type="ECO:0000313" key="3">
    <source>
        <dbReference type="EMBL" id="CAB3255451.1"/>
    </source>
</evidence>
<dbReference type="EMBL" id="CADEBD010000530">
    <property type="protein sequence ID" value="CAB3257150.1"/>
    <property type="molecule type" value="Genomic_DNA"/>
</dbReference>
<dbReference type="EMBL" id="CADEBC010000575">
    <property type="protein sequence ID" value="CAB3255451.1"/>
    <property type="molecule type" value="Genomic_DNA"/>
</dbReference>
<dbReference type="Pfam" id="PF15995">
    <property type="entry name" value="DUF4771"/>
    <property type="match status" value="1"/>
</dbReference>
<comment type="caution">
    <text evidence="3">The sequence shown here is derived from an EMBL/GenBank/DDBJ whole genome shotgun (WGS) entry which is preliminary data.</text>
</comment>
<dbReference type="PANTHER" id="PTHR41967:SF6">
    <property type="entry name" value="FI19406P1-RELATED"/>
    <property type="match status" value="1"/>
</dbReference>
<feature type="compositionally biased region" description="Acidic residues" evidence="1">
    <location>
        <begin position="224"/>
        <end position="233"/>
    </location>
</feature>
<evidence type="ECO:0000259" key="2">
    <source>
        <dbReference type="Pfam" id="PF15995"/>
    </source>
</evidence>
<dbReference type="Proteomes" id="UP000494256">
    <property type="component" value="Unassembled WGS sequence"/>
</dbReference>
<gene>
    <name evidence="3" type="ORF">APLA_LOCUS14935</name>
    <name evidence="4" type="ORF">APLA_LOCUS15819</name>
</gene>
<dbReference type="AlphaFoldDB" id="A0A8S1BAV6"/>
<name>A0A8S1BAV6_ARCPL</name>
<accession>A0A8S1BAV6</accession>
<organism evidence="3 5">
    <name type="scientific">Arctia plantaginis</name>
    <name type="common">Wood tiger moth</name>
    <name type="synonym">Phalaena plantaginis</name>
    <dbReference type="NCBI Taxonomy" id="874455"/>
    <lineage>
        <taxon>Eukaryota</taxon>
        <taxon>Metazoa</taxon>
        <taxon>Ecdysozoa</taxon>
        <taxon>Arthropoda</taxon>
        <taxon>Hexapoda</taxon>
        <taxon>Insecta</taxon>
        <taxon>Pterygota</taxon>
        <taxon>Neoptera</taxon>
        <taxon>Endopterygota</taxon>
        <taxon>Lepidoptera</taxon>
        <taxon>Glossata</taxon>
        <taxon>Ditrysia</taxon>
        <taxon>Noctuoidea</taxon>
        <taxon>Erebidae</taxon>
        <taxon>Arctiinae</taxon>
        <taxon>Arctia</taxon>
    </lineage>
</organism>
<evidence type="ECO:0000313" key="5">
    <source>
        <dbReference type="Proteomes" id="UP000494106"/>
    </source>
</evidence>
<reference evidence="5 6" key="1">
    <citation type="submission" date="2020-04" db="EMBL/GenBank/DDBJ databases">
        <authorList>
            <person name="Wallbank WR R."/>
            <person name="Pardo Diaz C."/>
            <person name="Kozak K."/>
            <person name="Martin S."/>
            <person name="Jiggins C."/>
            <person name="Moest M."/>
            <person name="Warren A I."/>
            <person name="Byers J.R.P. K."/>
            <person name="Montejo-Kovacevich G."/>
            <person name="Yen C E."/>
        </authorList>
    </citation>
    <scope>NUCLEOTIDE SEQUENCE [LARGE SCALE GENOMIC DNA]</scope>
</reference>
<evidence type="ECO:0000313" key="6">
    <source>
        <dbReference type="Proteomes" id="UP000494256"/>
    </source>
</evidence>
<keyword evidence="5" id="KW-1185">Reference proteome</keyword>
<dbReference type="InterPro" id="IPR031936">
    <property type="entry name" value="DUF4771"/>
</dbReference>
<proteinExistence type="predicted"/>
<feature type="compositionally biased region" description="Pro residues" evidence="1">
    <location>
        <begin position="236"/>
        <end position="250"/>
    </location>
</feature>
<dbReference type="Proteomes" id="UP000494106">
    <property type="component" value="Unassembled WGS sequence"/>
</dbReference>
<dbReference type="SUPFAM" id="SSF101447">
    <property type="entry name" value="Formin homology 2 domain (FH2 domain)"/>
    <property type="match status" value="1"/>
</dbReference>
<evidence type="ECO:0000256" key="1">
    <source>
        <dbReference type="SAM" id="MobiDB-lite"/>
    </source>
</evidence>
<feature type="region of interest" description="Disordered" evidence="1">
    <location>
        <begin position="268"/>
        <end position="298"/>
    </location>
</feature>
<protein>
    <recommendedName>
        <fullName evidence="2">DUF4771 domain-containing protein</fullName>
    </recommendedName>
</protein>
<dbReference type="OrthoDB" id="6613664at2759"/>
<sequence>MGHGDGAPAATSHEERVKERIQVVYSRQMRERQIFMQELRDVRKKREKKMFISITNAVGPRWYHALSVPQRKALDNLNVAVYQDDLEGRPHRTASIMRSLGLYPRPSRKDLMYCIDICNHDGMEMLAQLYLATFGFSIEGKRESYSLNAKLILSAILYLGMEHLLFLLRERFRPDVTVGEAPPKPKAKPEPPVASPYLQKMVAFLYERPVLKRPPPPPLPNLDDLNDPYEEEPIITKPPPPPPPPPPPKKTIPKDVCDQLAGILRIHPAQPEASEYQGKPLKSGKAKSRQSKPNIENKKVYGMASNRKKKTHRRKPVAPSTGMTNTRYTINGVYEYNGKAWYILGNVCILPAQGDLIHGGYTNVQNENVNIHCGYRGRQPPPKPQPCNCVKQWQDTVFEYIKNTKCYCGHRYDFYNEGTFPPDELPFFVKPTQHSALQFNYHTIFNTDAKELHVDKEFKRVWETDSLLQVDTGIKVVKEDKKKKKKDRSNTCLGSRPRPEDYLRCAIRFMRRLNIAARLPDLHLVPELREWMRRRIYGPLNRQEKADMLRKSTTYWAFFTTLASKSYGHVPVPKEAQFGGHTTWLEKQKLNNNFKIFNNRYKLALYRSHAKLINLFWRTMFQAEMRDKQFRQIYFSYLFSCMEEIQLIPYIAREVQERANSMRVGRYVCLPRGAEDLDM</sequence>
<dbReference type="PANTHER" id="PTHR41967">
    <property type="entry name" value="FI19406P1-RELATED"/>
    <property type="match status" value="1"/>
</dbReference>
<feature type="domain" description="DUF4771" evidence="2">
    <location>
        <begin position="515"/>
        <end position="643"/>
    </location>
</feature>
<evidence type="ECO:0000313" key="4">
    <source>
        <dbReference type="EMBL" id="CAB3257150.1"/>
    </source>
</evidence>